<dbReference type="Proteomes" id="UP000610960">
    <property type="component" value="Unassembled WGS sequence"/>
</dbReference>
<evidence type="ECO:0000313" key="2">
    <source>
        <dbReference type="Proteomes" id="UP000610960"/>
    </source>
</evidence>
<dbReference type="AlphaFoldDB" id="A0A830GZ51"/>
<sequence>MMQFDWEPAAAEVAVDWRQDSLCKQVYVDGLKLAVGSSRSYKLCQVRPDWAPVLIIDGIVMHTLRMNPMDYADNKVKPIDVRGRVVLECCSGLGYVTSSLLSRGAKRVVSIEADPTVLQLSRYNVHSSSLGDSRVDLLISDAMVAARRMRSEAFDVIIHDPPTLKKDTGHLFSLELYLEYARVLKRGGIIYHYLPHPGEKYRNRNIGKGIARRMSAAGFRIVKETNDGLYAVLDRRHHYRSNHRLL</sequence>
<dbReference type="Gene3D" id="3.40.50.150">
    <property type="entry name" value="Vaccinia Virus protein VP39"/>
    <property type="match status" value="1"/>
</dbReference>
<dbReference type="SUPFAM" id="SSF53335">
    <property type="entry name" value="S-adenosyl-L-methionine-dependent methyltransferases"/>
    <property type="match status" value="1"/>
</dbReference>
<dbReference type="OrthoDB" id="1018at2157"/>
<evidence type="ECO:0000313" key="1">
    <source>
        <dbReference type="EMBL" id="GGP22089.1"/>
    </source>
</evidence>
<dbReference type="InterPro" id="IPR029063">
    <property type="entry name" value="SAM-dependent_MTases_sf"/>
</dbReference>
<dbReference type="EMBL" id="BMNL01000004">
    <property type="protein sequence ID" value="GGP22089.1"/>
    <property type="molecule type" value="Genomic_DNA"/>
</dbReference>
<organism evidence="1 2">
    <name type="scientific">Thermocladium modestius</name>
    <dbReference type="NCBI Taxonomy" id="62609"/>
    <lineage>
        <taxon>Archaea</taxon>
        <taxon>Thermoproteota</taxon>
        <taxon>Thermoprotei</taxon>
        <taxon>Thermoproteales</taxon>
        <taxon>Thermoproteaceae</taxon>
        <taxon>Thermocladium</taxon>
    </lineage>
</organism>
<proteinExistence type="predicted"/>
<dbReference type="RefSeq" id="WP_188596959.1">
    <property type="nucleotide sequence ID" value="NZ_BMNL01000004.1"/>
</dbReference>
<accession>A0A830GZ51</accession>
<name>A0A830GZ51_9CREN</name>
<gene>
    <name evidence="1" type="ORF">GCM10007981_16750</name>
</gene>
<evidence type="ECO:0008006" key="3">
    <source>
        <dbReference type="Google" id="ProtNLM"/>
    </source>
</evidence>
<dbReference type="CDD" id="cd02440">
    <property type="entry name" value="AdoMet_MTases"/>
    <property type="match status" value="1"/>
</dbReference>
<comment type="caution">
    <text evidence="1">The sequence shown here is derived from an EMBL/GenBank/DDBJ whole genome shotgun (WGS) entry which is preliminary data.</text>
</comment>
<reference evidence="1" key="1">
    <citation type="journal article" date="2014" name="Int. J. Syst. Evol. Microbiol.">
        <title>Complete genome sequence of Corynebacterium casei LMG S-19264T (=DSM 44701T), isolated from a smear-ripened cheese.</title>
        <authorList>
            <consortium name="US DOE Joint Genome Institute (JGI-PGF)"/>
            <person name="Walter F."/>
            <person name="Albersmeier A."/>
            <person name="Kalinowski J."/>
            <person name="Ruckert C."/>
        </authorList>
    </citation>
    <scope>NUCLEOTIDE SEQUENCE</scope>
    <source>
        <strain evidence="1">JCM 10088</strain>
    </source>
</reference>
<protein>
    <recommendedName>
        <fullName evidence="3">Methyltransferase domain-containing protein</fullName>
    </recommendedName>
</protein>
<dbReference type="Pfam" id="PF03602">
    <property type="entry name" value="Cons_hypoth95"/>
    <property type="match status" value="1"/>
</dbReference>
<keyword evidence="2" id="KW-1185">Reference proteome</keyword>
<reference evidence="1" key="2">
    <citation type="submission" date="2020-09" db="EMBL/GenBank/DDBJ databases">
        <authorList>
            <person name="Sun Q."/>
            <person name="Ohkuma M."/>
        </authorList>
    </citation>
    <scope>NUCLEOTIDE SEQUENCE</scope>
    <source>
        <strain evidence="1">JCM 10088</strain>
    </source>
</reference>